<dbReference type="PANTHER" id="PTHR47959">
    <property type="entry name" value="ATP-DEPENDENT RNA HELICASE RHLE-RELATED"/>
    <property type="match status" value="1"/>
</dbReference>
<accession>A0ABS2C9L8</accession>
<evidence type="ECO:0000259" key="9">
    <source>
        <dbReference type="PROSITE" id="PS51192"/>
    </source>
</evidence>
<feature type="compositionally biased region" description="Gly residues" evidence="8">
    <location>
        <begin position="407"/>
        <end position="432"/>
    </location>
</feature>
<reference evidence="12 13" key="1">
    <citation type="submission" date="2019-11" db="EMBL/GenBank/DDBJ databases">
        <title>Novel Deefgea species.</title>
        <authorList>
            <person name="Han J.-H."/>
        </authorList>
    </citation>
    <scope>NUCLEOTIDE SEQUENCE [LARGE SCALE GENOMIC DNA]</scope>
    <source>
        <strain evidence="12 13">LMG 24817</strain>
    </source>
</reference>
<dbReference type="PROSITE" id="PS51194">
    <property type="entry name" value="HELICASE_CTER"/>
    <property type="match status" value="1"/>
</dbReference>
<dbReference type="InterPro" id="IPR050079">
    <property type="entry name" value="DEAD_box_RNA_helicase"/>
</dbReference>
<feature type="domain" description="DEAD-box RNA helicase Q" evidence="11">
    <location>
        <begin position="13"/>
        <end position="41"/>
    </location>
</feature>
<dbReference type="InterPro" id="IPR014001">
    <property type="entry name" value="Helicase_ATP-bd"/>
</dbReference>
<dbReference type="InterPro" id="IPR027417">
    <property type="entry name" value="P-loop_NTPase"/>
</dbReference>
<dbReference type="InterPro" id="IPR011545">
    <property type="entry name" value="DEAD/DEAH_box_helicase_dom"/>
</dbReference>
<evidence type="ECO:0000259" key="11">
    <source>
        <dbReference type="PROSITE" id="PS51195"/>
    </source>
</evidence>
<feature type="compositionally biased region" description="Basic and acidic residues" evidence="8">
    <location>
        <begin position="479"/>
        <end position="495"/>
    </location>
</feature>
<dbReference type="GO" id="GO:0004386">
    <property type="term" value="F:helicase activity"/>
    <property type="evidence" value="ECO:0007669"/>
    <property type="project" value="UniProtKB-KW"/>
</dbReference>
<evidence type="ECO:0000256" key="8">
    <source>
        <dbReference type="SAM" id="MobiDB-lite"/>
    </source>
</evidence>
<feature type="compositionally biased region" description="Gly residues" evidence="8">
    <location>
        <begin position="496"/>
        <end position="521"/>
    </location>
</feature>
<keyword evidence="3 7" id="KW-0347">Helicase</keyword>
<dbReference type="PROSITE" id="PS51192">
    <property type="entry name" value="HELICASE_ATP_BIND_1"/>
    <property type="match status" value="1"/>
</dbReference>
<proteinExistence type="inferred from homology"/>
<dbReference type="Gene3D" id="3.40.50.300">
    <property type="entry name" value="P-loop containing nucleotide triphosphate hydrolases"/>
    <property type="match status" value="2"/>
</dbReference>
<keyword evidence="1 7" id="KW-0547">Nucleotide-binding</keyword>
<evidence type="ECO:0000313" key="12">
    <source>
        <dbReference type="EMBL" id="MBM5570841.1"/>
    </source>
</evidence>
<comment type="similarity">
    <text evidence="5 7">Belongs to the DEAD box helicase family.</text>
</comment>
<evidence type="ECO:0000256" key="3">
    <source>
        <dbReference type="ARBA" id="ARBA00022806"/>
    </source>
</evidence>
<evidence type="ECO:0000259" key="10">
    <source>
        <dbReference type="PROSITE" id="PS51194"/>
    </source>
</evidence>
<dbReference type="InterPro" id="IPR044742">
    <property type="entry name" value="DEAD/DEAH_RhlB"/>
</dbReference>
<keyword evidence="2 7" id="KW-0378">Hydrolase</keyword>
<evidence type="ECO:0000256" key="1">
    <source>
        <dbReference type="ARBA" id="ARBA00022741"/>
    </source>
</evidence>
<dbReference type="Pfam" id="PF00270">
    <property type="entry name" value="DEAD"/>
    <property type="match status" value="1"/>
</dbReference>
<dbReference type="RefSeq" id="WP_203570115.1">
    <property type="nucleotide sequence ID" value="NZ_WOFE01000001.1"/>
</dbReference>
<evidence type="ECO:0000256" key="4">
    <source>
        <dbReference type="ARBA" id="ARBA00022840"/>
    </source>
</evidence>
<evidence type="ECO:0000256" key="6">
    <source>
        <dbReference type="PROSITE-ProRule" id="PRU00552"/>
    </source>
</evidence>
<dbReference type="PROSITE" id="PS00039">
    <property type="entry name" value="DEAD_ATP_HELICASE"/>
    <property type="match status" value="1"/>
</dbReference>
<feature type="region of interest" description="Disordered" evidence="8">
    <location>
        <begin position="393"/>
        <end position="581"/>
    </location>
</feature>
<dbReference type="CDD" id="cd18787">
    <property type="entry name" value="SF2_C_DEAD"/>
    <property type="match status" value="1"/>
</dbReference>
<evidence type="ECO:0000256" key="2">
    <source>
        <dbReference type="ARBA" id="ARBA00022801"/>
    </source>
</evidence>
<feature type="domain" description="Helicase ATP-binding" evidence="9">
    <location>
        <begin position="44"/>
        <end position="219"/>
    </location>
</feature>
<keyword evidence="4 7" id="KW-0067">ATP-binding</keyword>
<evidence type="ECO:0000256" key="5">
    <source>
        <dbReference type="ARBA" id="ARBA00038437"/>
    </source>
</evidence>
<feature type="domain" description="Helicase C-terminal" evidence="10">
    <location>
        <begin position="246"/>
        <end position="393"/>
    </location>
</feature>
<dbReference type="Pfam" id="PF00271">
    <property type="entry name" value="Helicase_C"/>
    <property type="match status" value="1"/>
</dbReference>
<dbReference type="InterPro" id="IPR014014">
    <property type="entry name" value="RNA_helicase_DEAD_Q_motif"/>
</dbReference>
<keyword evidence="13" id="KW-1185">Reference proteome</keyword>
<sequence>MPHTTAPESATPNAFVELGLAPQLTDILAAQGFNTPTPIQAASIPELLAGNDIMASAQTGTGKTAAFLLPALHRLTKEAKHFARGPRILVLTPTRELAEQVSKVATDLCRNIHRCKVVSVVGGVPYPVQNKLLSQPYEVLVATPGRLTDLMRSGRIDFKRLEMLVLDEADRMLDMGFIDEVEAIVDALPKERQTALFSATLTESVQRFAVPMLKAPKLVEMAPQATMQAQIEQSVHYADGYEHKQKLTAALLKKNEGQQTIIFTATKISADELSEWLKMEGFRSAAMHGDLAQRDRRRTLDRLRRGDIDVLVATDVAARGIDVAGITLVLNFDLPRFSEDYIHRIGRTGRAGRSGEAVSLVTKNDFTLLTRIRRQYNLNFSVQVIEGLEARFQPGRAGTGGHDRGRPGGGRGRPAGNGGGRGYQGNRDGGYQGNRDRDAGRSESYNGGRSEGTHPRGEAGYQSHHRPSSSRDNGYQGQNRDRSFGTGQSRDRDGGRTGGYGNGNRDGGYEGNRGGYGGGRDNGYQGNRGSYGGRDAAPRTGGFGGGNRDGGYAGRGGDGQRRSSGGYQGKPSGNRGGGRFE</sequence>
<dbReference type="PROSITE" id="PS51195">
    <property type="entry name" value="Q_MOTIF"/>
    <property type="match status" value="1"/>
</dbReference>
<dbReference type="EMBL" id="WOFE01000001">
    <property type="protein sequence ID" value="MBM5570841.1"/>
    <property type="molecule type" value="Genomic_DNA"/>
</dbReference>
<gene>
    <name evidence="12" type="ORF">GM173_04510</name>
</gene>
<organism evidence="12 13">
    <name type="scientific">Deefgea chitinilytica</name>
    <dbReference type="NCBI Taxonomy" id="570276"/>
    <lineage>
        <taxon>Bacteria</taxon>
        <taxon>Pseudomonadati</taxon>
        <taxon>Pseudomonadota</taxon>
        <taxon>Betaproteobacteria</taxon>
        <taxon>Neisseriales</taxon>
        <taxon>Chitinibacteraceae</taxon>
        <taxon>Deefgea</taxon>
    </lineage>
</organism>
<dbReference type="Proteomes" id="UP001195660">
    <property type="component" value="Unassembled WGS sequence"/>
</dbReference>
<feature type="compositionally biased region" description="Gly residues" evidence="8">
    <location>
        <begin position="541"/>
        <end position="557"/>
    </location>
</feature>
<dbReference type="SUPFAM" id="SSF52540">
    <property type="entry name" value="P-loop containing nucleoside triphosphate hydrolases"/>
    <property type="match status" value="1"/>
</dbReference>
<dbReference type="InterPro" id="IPR000629">
    <property type="entry name" value="RNA-helicase_DEAD-box_CS"/>
</dbReference>
<protein>
    <submittedName>
        <fullName evidence="12">DEAD/DEAH box helicase</fullName>
    </submittedName>
</protein>
<name>A0ABS2C9L8_9NEIS</name>
<dbReference type="SMART" id="SM00490">
    <property type="entry name" value="HELICc"/>
    <property type="match status" value="1"/>
</dbReference>
<comment type="caution">
    <text evidence="12">The sequence shown here is derived from an EMBL/GenBank/DDBJ whole genome shotgun (WGS) entry which is preliminary data.</text>
</comment>
<feature type="short sequence motif" description="Q motif" evidence="6">
    <location>
        <begin position="13"/>
        <end position="41"/>
    </location>
</feature>
<dbReference type="PANTHER" id="PTHR47959:SF17">
    <property type="entry name" value="ATP-DEPENDENT RNA HELICASE DEAD BOX FAMILY"/>
    <property type="match status" value="1"/>
</dbReference>
<dbReference type="SMART" id="SM00487">
    <property type="entry name" value="DEXDc"/>
    <property type="match status" value="1"/>
</dbReference>
<evidence type="ECO:0000313" key="13">
    <source>
        <dbReference type="Proteomes" id="UP001195660"/>
    </source>
</evidence>
<dbReference type="CDD" id="cd00268">
    <property type="entry name" value="DEADc"/>
    <property type="match status" value="1"/>
</dbReference>
<dbReference type="InterPro" id="IPR001650">
    <property type="entry name" value="Helicase_C-like"/>
</dbReference>
<evidence type="ECO:0000256" key="7">
    <source>
        <dbReference type="RuleBase" id="RU000492"/>
    </source>
</evidence>